<gene>
    <name evidence="4" type="ORF">HD594_003210</name>
</gene>
<dbReference type="Proteomes" id="UP000537775">
    <property type="component" value="Unassembled WGS sequence"/>
</dbReference>
<dbReference type="EMBL" id="JACHML010000001">
    <property type="protein sequence ID" value="MBB6392897.1"/>
    <property type="molecule type" value="Genomic_DNA"/>
</dbReference>
<evidence type="ECO:0000313" key="4">
    <source>
        <dbReference type="EMBL" id="MBB6392897.1"/>
    </source>
</evidence>
<proteinExistence type="predicted"/>
<keyword evidence="5" id="KW-1185">Reference proteome</keyword>
<dbReference type="InterPro" id="IPR018929">
    <property type="entry name" value="DUF2510"/>
</dbReference>
<keyword evidence="2" id="KW-1133">Transmembrane helix</keyword>
<feature type="region of interest" description="Disordered" evidence="1">
    <location>
        <begin position="27"/>
        <end position="57"/>
    </location>
</feature>
<feature type="compositionally biased region" description="Low complexity" evidence="1">
    <location>
        <begin position="43"/>
        <end position="57"/>
    </location>
</feature>
<comment type="caution">
    <text evidence="4">The sequence shown here is derived from an EMBL/GenBank/DDBJ whole genome shotgun (WGS) entry which is preliminary data.</text>
</comment>
<keyword evidence="2" id="KW-0812">Transmembrane</keyword>
<dbReference type="AlphaFoldDB" id="A0A7X0KW46"/>
<evidence type="ECO:0000259" key="3">
    <source>
        <dbReference type="Pfam" id="PF10708"/>
    </source>
</evidence>
<evidence type="ECO:0000256" key="2">
    <source>
        <dbReference type="SAM" id="Phobius"/>
    </source>
</evidence>
<name>A0A7X0KW46_9MICO</name>
<evidence type="ECO:0000313" key="5">
    <source>
        <dbReference type="Proteomes" id="UP000537775"/>
    </source>
</evidence>
<protein>
    <recommendedName>
        <fullName evidence="3">DUF2510 domain-containing protein</fullName>
    </recommendedName>
</protein>
<dbReference type="Pfam" id="PF10708">
    <property type="entry name" value="DUF2510"/>
    <property type="match status" value="1"/>
</dbReference>
<dbReference type="RefSeq" id="WP_184752050.1">
    <property type="nucleotide sequence ID" value="NZ_BAAAJR010000001.1"/>
</dbReference>
<feature type="domain" description="DUF2510" evidence="3">
    <location>
        <begin position="6"/>
        <end position="37"/>
    </location>
</feature>
<keyword evidence="2" id="KW-0472">Membrane</keyword>
<reference evidence="4 5" key="1">
    <citation type="submission" date="2020-08" db="EMBL/GenBank/DDBJ databases">
        <title>Sequencing the genomes of 1000 actinobacteria strains.</title>
        <authorList>
            <person name="Klenk H.-P."/>
        </authorList>
    </citation>
    <scope>NUCLEOTIDE SEQUENCE [LARGE SCALE GENOMIC DNA]</scope>
    <source>
        <strain evidence="4 5">DSM 12511</strain>
    </source>
</reference>
<evidence type="ECO:0000256" key="1">
    <source>
        <dbReference type="SAM" id="MobiDB-lite"/>
    </source>
</evidence>
<organism evidence="4 5">
    <name type="scientific">Microbacterium thalassium</name>
    <dbReference type="NCBI Taxonomy" id="362649"/>
    <lineage>
        <taxon>Bacteria</taxon>
        <taxon>Bacillati</taxon>
        <taxon>Actinomycetota</taxon>
        <taxon>Actinomycetes</taxon>
        <taxon>Micrococcales</taxon>
        <taxon>Microbacteriaceae</taxon>
        <taxon>Microbacterium</taxon>
    </lineage>
</organism>
<feature type="transmembrane region" description="Helical" evidence="2">
    <location>
        <begin position="118"/>
        <end position="143"/>
    </location>
</feature>
<sequence>MSTTPPGWYDDGHGALRWWDGAAWTEHVAQPEPETPAPEGADTPAPEGAETPAPEGAAALPPELAAEFEPAAATSVGVPVPGEVPAYGAYGAGQPGAQQPYPGGAFVSATEPKKSRAWIIWLVVGIVLLGIVIAAAVLIPLLILGGSGGNGPQTPSSTVEIDDSVVLSTDDDYAIVDTVALYDSAWQSIDCDQYIASTTTDFRENIGYADCESFMADAEGAAETLDDYSVLVTFLSVEGETALVGTTETYSSLYDEDGVLSDERIEYEDYLYYFLVVVDGEWLIDGVEYE</sequence>
<accession>A0A7X0KW46</accession>